<keyword evidence="4" id="KW-0233">DNA recombination</keyword>
<feature type="non-terminal residue" evidence="6">
    <location>
        <position position="1"/>
    </location>
</feature>
<evidence type="ECO:0000256" key="4">
    <source>
        <dbReference type="ARBA" id="ARBA00023172"/>
    </source>
</evidence>
<evidence type="ECO:0000256" key="3">
    <source>
        <dbReference type="ARBA" id="ARBA00022840"/>
    </source>
</evidence>
<dbReference type="PANTHER" id="PTHR45900">
    <property type="entry name" value="RECA"/>
    <property type="match status" value="1"/>
</dbReference>
<dbReference type="GO" id="GO:0005524">
    <property type="term" value="F:ATP binding"/>
    <property type="evidence" value="ECO:0007669"/>
    <property type="project" value="UniProtKB-KW"/>
</dbReference>
<reference evidence="6" key="1">
    <citation type="journal article" date="2015" name="Nature">
        <title>Complex archaea that bridge the gap between prokaryotes and eukaryotes.</title>
        <authorList>
            <person name="Spang A."/>
            <person name="Saw J.H."/>
            <person name="Jorgensen S.L."/>
            <person name="Zaremba-Niedzwiedzka K."/>
            <person name="Martijn J."/>
            <person name="Lind A.E."/>
            <person name="van Eijk R."/>
            <person name="Schleper C."/>
            <person name="Guy L."/>
            <person name="Ettema T.J."/>
        </authorList>
    </citation>
    <scope>NUCLEOTIDE SEQUENCE</scope>
</reference>
<dbReference type="GO" id="GO:0006310">
    <property type="term" value="P:DNA recombination"/>
    <property type="evidence" value="ECO:0007669"/>
    <property type="project" value="UniProtKB-KW"/>
</dbReference>
<keyword evidence="2" id="KW-0547">Nucleotide-binding</keyword>
<dbReference type="SUPFAM" id="SSF52540">
    <property type="entry name" value="P-loop containing nucleoside triphosphate hydrolases"/>
    <property type="match status" value="1"/>
</dbReference>
<dbReference type="GO" id="GO:0006281">
    <property type="term" value="P:DNA repair"/>
    <property type="evidence" value="ECO:0007669"/>
    <property type="project" value="InterPro"/>
</dbReference>
<accession>A0A0F9CN49</accession>
<dbReference type="SMART" id="SM00382">
    <property type="entry name" value="AAA"/>
    <property type="match status" value="1"/>
</dbReference>
<dbReference type="InterPro" id="IPR013765">
    <property type="entry name" value="DNA_recomb/repair_RecA"/>
</dbReference>
<sequence length="308" mass="34459">PTLDYLIGRPGIPLGGITMIAGAYGSGKSSICLGILAEMQSRGGRAVIFDTEGRLDFTRAEKLGINLDELIVAQPNTLEDTFDGVKQMVHVAREEFEENEQIVIVLDGIAGAPLEKDLKGEKTGLGAQAILIKRELRVISNLVNRQRIGLVITSQPRQKIELGGFGRPKKHWLGEDPLGHAAMTTIYLEQKRYFGEDKASPIGHTITATLIDTRIAGCKEKECQKCTRKDFRRDFDFYDATGPDFFSSMLDVLQEVKVINYTNGWYKYKDMKTFRRDDFEERVAEWPELLEDLGTILKGGYHPEAATT</sequence>
<dbReference type="AlphaFoldDB" id="A0A0F9CN49"/>
<dbReference type="EMBL" id="LAZR01035308">
    <property type="protein sequence ID" value="KKL27862.1"/>
    <property type="molecule type" value="Genomic_DNA"/>
</dbReference>
<proteinExistence type="inferred from homology"/>
<evidence type="ECO:0000259" key="5">
    <source>
        <dbReference type="SMART" id="SM00382"/>
    </source>
</evidence>
<evidence type="ECO:0000313" key="6">
    <source>
        <dbReference type="EMBL" id="KKL27862.1"/>
    </source>
</evidence>
<dbReference type="InterPro" id="IPR049428">
    <property type="entry name" value="RecA-like_N"/>
</dbReference>
<feature type="domain" description="AAA+ ATPase" evidence="5">
    <location>
        <begin position="14"/>
        <end position="192"/>
    </location>
</feature>
<dbReference type="Pfam" id="PF00154">
    <property type="entry name" value="RecA_N"/>
    <property type="match status" value="1"/>
</dbReference>
<gene>
    <name evidence="6" type="ORF">LCGC14_2380930</name>
</gene>
<comment type="caution">
    <text evidence="6">The sequence shown here is derived from an EMBL/GenBank/DDBJ whole genome shotgun (WGS) entry which is preliminary data.</text>
</comment>
<dbReference type="InterPro" id="IPR003593">
    <property type="entry name" value="AAA+_ATPase"/>
</dbReference>
<name>A0A0F9CN49_9ZZZZ</name>
<dbReference type="Gene3D" id="3.40.50.300">
    <property type="entry name" value="P-loop containing nucleotide triphosphate hydrolases"/>
    <property type="match status" value="1"/>
</dbReference>
<comment type="similarity">
    <text evidence="1">Belongs to the RecA family.</text>
</comment>
<dbReference type="GO" id="GO:0003697">
    <property type="term" value="F:single-stranded DNA binding"/>
    <property type="evidence" value="ECO:0007669"/>
    <property type="project" value="InterPro"/>
</dbReference>
<organism evidence="6">
    <name type="scientific">marine sediment metagenome</name>
    <dbReference type="NCBI Taxonomy" id="412755"/>
    <lineage>
        <taxon>unclassified sequences</taxon>
        <taxon>metagenomes</taxon>
        <taxon>ecological metagenomes</taxon>
    </lineage>
</organism>
<dbReference type="PANTHER" id="PTHR45900:SF1">
    <property type="entry name" value="MITOCHONDRIAL DNA REPAIR PROTEIN RECA HOMOLOG-RELATED"/>
    <property type="match status" value="1"/>
</dbReference>
<protein>
    <recommendedName>
        <fullName evidence="5">AAA+ ATPase domain-containing protein</fullName>
    </recommendedName>
</protein>
<dbReference type="InterPro" id="IPR027417">
    <property type="entry name" value="P-loop_NTPase"/>
</dbReference>
<evidence type="ECO:0000256" key="1">
    <source>
        <dbReference type="ARBA" id="ARBA00009391"/>
    </source>
</evidence>
<keyword evidence="3" id="KW-0067">ATP-binding</keyword>
<evidence type="ECO:0000256" key="2">
    <source>
        <dbReference type="ARBA" id="ARBA00022741"/>
    </source>
</evidence>